<evidence type="ECO:0000256" key="1">
    <source>
        <dbReference type="SAM" id="Phobius"/>
    </source>
</evidence>
<reference evidence="2" key="1">
    <citation type="submission" date="2022-06" db="EMBL/GenBank/DDBJ databases">
        <title>Vallitalea longa sp. nov., an anaerobic bacterium isolated from marine sediment.</title>
        <authorList>
            <person name="Hirano S."/>
            <person name="Terahara T."/>
            <person name="Mori K."/>
            <person name="Hamada M."/>
            <person name="Matsumoto R."/>
            <person name="Kobayashi T."/>
        </authorList>
    </citation>
    <scope>NUCLEOTIDE SEQUENCE</scope>
    <source>
        <strain evidence="2">SH18-1</strain>
    </source>
</reference>
<feature type="transmembrane region" description="Helical" evidence="1">
    <location>
        <begin position="9"/>
        <end position="28"/>
    </location>
</feature>
<evidence type="ECO:0000313" key="2">
    <source>
        <dbReference type="EMBL" id="GKX30186.1"/>
    </source>
</evidence>
<dbReference type="RefSeq" id="WP_281816151.1">
    <property type="nucleotide sequence ID" value="NZ_BRLB01000008.1"/>
</dbReference>
<organism evidence="2 3">
    <name type="scientific">Vallitalea longa</name>
    <dbReference type="NCBI Taxonomy" id="2936439"/>
    <lineage>
        <taxon>Bacteria</taxon>
        <taxon>Bacillati</taxon>
        <taxon>Bacillota</taxon>
        <taxon>Clostridia</taxon>
        <taxon>Lachnospirales</taxon>
        <taxon>Vallitaleaceae</taxon>
        <taxon>Vallitalea</taxon>
    </lineage>
</organism>
<dbReference type="AlphaFoldDB" id="A0A9W5YCK4"/>
<dbReference type="EMBL" id="BRLB01000008">
    <property type="protein sequence ID" value="GKX30186.1"/>
    <property type="molecule type" value="Genomic_DNA"/>
</dbReference>
<keyword evidence="1" id="KW-0472">Membrane</keyword>
<evidence type="ECO:0000313" key="3">
    <source>
        <dbReference type="Proteomes" id="UP001144256"/>
    </source>
</evidence>
<comment type="caution">
    <text evidence="2">The sequence shown here is derived from an EMBL/GenBank/DDBJ whole genome shotgun (WGS) entry which is preliminary data.</text>
</comment>
<keyword evidence="3" id="KW-1185">Reference proteome</keyword>
<sequence length="297" mass="34971">MKSKKYKKVLIVGCIVIVISLISNIIYFKAQQLDKPIVLEHYIEKGIGKDQDIYLDFYYVTNRSDTSQLIEVYFPKQDLQSYVDYVNTYSTKYYKVNQLRLQILYSDLQNLDENEIILENAVLNYNNGLKQNVDMGEIILTRTKNNSLKSTSSGSSSSGESWEYYKLDKTITINKITSAFYNGTKDFVYMNFIDNYNISSTEIPIEEDEKLIQIGNKTYYPMKELKLPHKATKHIEVISYIRPDDERRFNIYEMRYTLEFTNKDGEEGSENLLNMRYIPCFTEKFINDLGQYLKDDR</sequence>
<keyword evidence="1" id="KW-0812">Transmembrane</keyword>
<keyword evidence="1" id="KW-1133">Transmembrane helix</keyword>
<accession>A0A9W5YCK4</accession>
<gene>
    <name evidence="2" type="ORF">SH1V18_26660</name>
</gene>
<proteinExistence type="predicted"/>
<name>A0A9W5YCK4_9FIRM</name>
<protein>
    <submittedName>
        <fullName evidence="2">Uncharacterized protein</fullName>
    </submittedName>
</protein>
<dbReference type="Proteomes" id="UP001144256">
    <property type="component" value="Unassembled WGS sequence"/>
</dbReference>